<evidence type="ECO:0000259" key="3">
    <source>
        <dbReference type="Pfam" id="PF04002"/>
    </source>
</evidence>
<dbReference type="AlphaFoldDB" id="A0A315Y1F2"/>
<comment type="caution">
    <text evidence="4">The sequence shown here is derived from an EMBL/GenBank/DDBJ whole genome shotgun (WGS) entry which is preliminary data.</text>
</comment>
<evidence type="ECO:0000313" key="4">
    <source>
        <dbReference type="EMBL" id="PWJ14116.1"/>
    </source>
</evidence>
<keyword evidence="2" id="KW-0378">Hydrolase</keyword>
<dbReference type="EMBL" id="QGDI01000003">
    <property type="protein sequence ID" value="PWJ14116.1"/>
    <property type="molecule type" value="Genomic_DNA"/>
</dbReference>
<sequence>MEKKHSHAGHRGRLRRRFLASGHEGLYEHELLELLLFYARPVVNTNDIAHSLLDKFGSLGKVVSADSESLSAVSGVGQSGALFLRLMHDLGISNMRISHSYETLSKRAQLCSCLTEQFSGIGAKICNILCLSSRSELLATVTLPVEKLLGGGMTPRELAAAILKSGAASVCLGINHGADLPLPRPEDLALARMVGELLSAVGTSFTDCIICGGGSSFSMRGSGAFAF</sequence>
<dbReference type="InterPro" id="IPR001405">
    <property type="entry name" value="UPF0758"/>
</dbReference>
<evidence type="ECO:0000313" key="5">
    <source>
        <dbReference type="Proteomes" id="UP000245720"/>
    </source>
</evidence>
<feature type="domain" description="RadC-like JAB" evidence="3">
    <location>
        <begin position="107"/>
        <end position="223"/>
    </location>
</feature>
<dbReference type="PANTHER" id="PTHR30471">
    <property type="entry name" value="DNA REPAIR PROTEIN RADC"/>
    <property type="match status" value="1"/>
</dbReference>
<dbReference type="PANTHER" id="PTHR30471:SF3">
    <property type="entry name" value="UPF0758 PROTEIN YEES-RELATED"/>
    <property type="match status" value="1"/>
</dbReference>
<dbReference type="Gene3D" id="3.40.140.10">
    <property type="entry name" value="Cytidine Deaminase, domain 2"/>
    <property type="match status" value="1"/>
</dbReference>
<evidence type="ECO:0000256" key="1">
    <source>
        <dbReference type="ARBA" id="ARBA00010243"/>
    </source>
</evidence>
<dbReference type="InterPro" id="IPR025657">
    <property type="entry name" value="RadC_JAB"/>
</dbReference>
<comment type="similarity">
    <text evidence="1">Belongs to the UPF0758 family.</text>
</comment>
<accession>A0A315Y1F2</accession>
<name>A0A315Y1F2_RUMFL</name>
<dbReference type="RefSeq" id="WP_109725889.1">
    <property type="nucleotide sequence ID" value="NZ_QGDI01000003.1"/>
</dbReference>
<dbReference type="Gene3D" id="1.10.150.20">
    <property type="entry name" value="5' to 3' exonuclease, C-terminal subdomain"/>
    <property type="match status" value="1"/>
</dbReference>
<keyword evidence="2" id="KW-0482">Metalloprotease</keyword>
<reference evidence="4 5" key="1">
    <citation type="submission" date="2018-05" db="EMBL/GenBank/DDBJ databases">
        <title>The Hungate 1000. A catalogue of reference genomes from the rumen microbiome.</title>
        <authorList>
            <person name="Kelly W."/>
        </authorList>
    </citation>
    <scope>NUCLEOTIDE SEQUENCE [LARGE SCALE GENOMIC DNA]</scope>
    <source>
        <strain evidence="4 5">SAb67</strain>
    </source>
</reference>
<dbReference type="SUPFAM" id="SSF47781">
    <property type="entry name" value="RuvA domain 2-like"/>
    <property type="match status" value="1"/>
</dbReference>
<protein>
    <submittedName>
        <fullName evidence="4">DNA repair protein RadC</fullName>
    </submittedName>
</protein>
<evidence type="ECO:0000256" key="2">
    <source>
        <dbReference type="ARBA" id="ARBA00023049"/>
    </source>
</evidence>
<gene>
    <name evidence="4" type="ORF">IE37_01049</name>
</gene>
<dbReference type="OrthoDB" id="9804482at2"/>
<proteinExistence type="inferred from homology"/>
<keyword evidence="2" id="KW-0645">Protease</keyword>
<dbReference type="GO" id="GO:0008237">
    <property type="term" value="F:metallopeptidase activity"/>
    <property type="evidence" value="ECO:0007669"/>
    <property type="project" value="UniProtKB-KW"/>
</dbReference>
<dbReference type="Pfam" id="PF04002">
    <property type="entry name" value="RadC"/>
    <property type="match status" value="1"/>
</dbReference>
<organism evidence="4 5">
    <name type="scientific">Ruminococcus flavefaciens</name>
    <dbReference type="NCBI Taxonomy" id="1265"/>
    <lineage>
        <taxon>Bacteria</taxon>
        <taxon>Bacillati</taxon>
        <taxon>Bacillota</taxon>
        <taxon>Clostridia</taxon>
        <taxon>Eubacteriales</taxon>
        <taxon>Oscillospiraceae</taxon>
        <taxon>Ruminococcus</taxon>
    </lineage>
</organism>
<dbReference type="InterPro" id="IPR010994">
    <property type="entry name" value="RuvA_2-like"/>
</dbReference>
<dbReference type="Proteomes" id="UP000245720">
    <property type="component" value="Unassembled WGS sequence"/>
</dbReference>